<reference evidence="5" key="1">
    <citation type="submission" date="2019-05" db="EMBL/GenBank/DDBJ databases">
        <title>Methanoculleus sp. FWC-SCC1, a methanogenic archaeon isolated from deep marine cold seep.</title>
        <authorList>
            <person name="Chen Y.-W."/>
            <person name="Chen S.-C."/>
            <person name="Teng N.-H."/>
            <person name="Lai M.-C."/>
        </authorList>
    </citation>
    <scope>NUCLEOTIDE SEQUENCE</scope>
    <source>
        <strain evidence="5">FWC-SCC1</strain>
    </source>
</reference>
<protein>
    <submittedName>
        <fullName evidence="5">Nitroreductase family protein</fullName>
    </submittedName>
</protein>
<evidence type="ECO:0000256" key="1">
    <source>
        <dbReference type="ARBA" id="ARBA00022630"/>
    </source>
</evidence>
<dbReference type="InterPro" id="IPR000415">
    <property type="entry name" value="Nitroreductase-like"/>
</dbReference>
<keyword evidence="2" id="KW-0288">FMN</keyword>
<keyword evidence="3" id="KW-0560">Oxidoreductase</keyword>
<dbReference type="InterPro" id="IPR050627">
    <property type="entry name" value="Nitroreductase/BluB"/>
</dbReference>
<dbReference type="Gene3D" id="3.40.109.10">
    <property type="entry name" value="NADH Oxidase"/>
    <property type="match status" value="1"/>
</dbReference>
<evidence type="ECO:0000313" key="6">
    <source>
        <dbReference type="Proteomes" id="UP001168338"/>
    </source>
</evidence>
<keyword evidence="1" id="KW-0285">Flavoprotein</keyword>
<feature type="domain" description="Nitroreductase" evidence="4">
    <location>
        <begin position="8"/>
        <end position="59"/>
    </location>
</feature>
<evidence type="ECO:0000256" key="2">
    <source>
        <dbReference type="ARBA" id="ARBA00022643"/>
    </source>
</evidence>
<dbReference type="PANTHER" id="PTHR23026:SF90">
    <property type="entry name" value="IODOTYROSINE DEIODINASE 1"/>
    <property type="match status" value="1"/>
</dbReference>
<dbReference type="PANTHER" id="PTHR23026">
    <property type="entry name" value="NADPH NITROREDUCTASE"/>
    <property type="match status" value="1"/>
</dbReference>
<dbReference type="EMBL" id="VCYH01000006">
    <property type="protein sequence ID" value="MDN7025177.1"/>
    <property type="molecule type" value="Genomic_DNA"/>
</dbReference>
<evidence type="ECO:0000256" key="3">
    <source>
        <dbReference type="ARBA" id="ARBA00023002"/>
    </source>
</evidence>
<organism evidence="5 6">
    <name type="scientific">Methanoculleus frigidifontis</name>
    <dbReference type="NCBI Taxonomy" id="2584085"/>
    <lineage>
        <taxon>Archaea</taxon>
        <taxon>Methanobacteriati</taxon>
        <taxon>Methanobacteriota</taxon>
        <taxon>Stenosarchaea group</taxon>
        <taxon>Methanomicrobia</taxon>
        <taxon>Methanomicrobiales</taxon>
        <taxon>Methanomicrobiaceae</taxon>
        <taxon>Methanoculleus</taxon>
    </lineage>
</organism>
<feature type="domain" description="Nitroreductase" evidence="4">
    <location>
        <begin position="92"/>
        <end position="148"/>
    </location>
</feature>
<accession>A0ABT8MB61</accession>
<evidence type="ECO:0000313" key="5">
    <source>
        <dbReference type="EMBL" id="MDN7025177.1"/>
    </source>
</evidence>
<name>A0ABT8MB61_9EURY</name>
<dbReference type="Proteomes" id="UP001168338">
    <property type="component" value="Unassembled WGS sequence"/>
</dbReference>
<sequence>MQMLETVLSRRSIRAYTDEPVPRETIEGLLAAAMGAPSAADEEPWQFIVIDDPHILENLPSVHPFTPGSGHAPAAVLICGDLSLLRTPGFWVQDCSAATESLLLAAHAMGLGAVWTAVFPLEDRMLGFRILFSLPDHIIPFALVPIGHPAEEPPTADRFRKERIHYNGW</sequence>
<evidence type="ECO:0000259" key="4">
    <source>
        <dbReference type="Pfam" id="PF00881"/>
    </source>
</evidence>
<proteinExistence type="predicted"/>
<comment type="caution">
    <text evidence="5">The sequence shown here is derived from an EMBL/GenBank/DDBJ whole genome shotgun (WGS) entry which is preliminary data.</text>
</comment>
<dbReference type="SUPFAM" id="SSF55469">
    <property type="entry name" value="FMN-dependent nitroreductase-like"/>
    <property type="match status" value="1"/>
</dbReference>
<dbReference type="CDD" id="cd02150">
    <property type="entry name" value="nitroreductase"/>
    <property type="match status" value="1"/>
</dbReference>
<dbReference type="InterPro" id="IPR029479">
    <property type="entry name" value="Nitroreductase"/>
</dbReference>
<gene>
    <name evidence="5" type="ORF">FGU65_09785</name>
</gene>
<dbReference type="Pfam" id="PF00881">
    <property type="entry name" value="Nitroreductase"/>
    <property type="match status" value="2"/>
</dbReference>
<keyword evidence="6" id="KW-1185">Reference proteome</keyword>